<comment type="caution">
    <text evidence="2">The sequence shown here is derived from an EMBL/GenBank/DDBJ whole genome shotgun (WGS) entry which is preliminary data.</text>
</comment>
<feature type="region of interest" description="Disordered" evidence="1">
    <location>
        <begin position="67"/>
        <end position="88"/>
    </location>
</feature>
<evidence type="ECO:0000256" key="1">
    <source>
        <dbReference type="SAM" id="MobiDB-lite"/>
    </source>
</evidence>
<evidence type="ECO:0000313" key="2">
    <source>
        <dbReference type="EMBL" id="KKL83601.1"/>
    </source>
</evidence>
<gene>
    <name evidence="2" type="ORF">LCGC14_1973090</name>
</gene>
<reference evidence="2" key="1">
    <citation type="journal article" date="2015" name="Nature">
        <title>Complex archaea that bridge the gap between prokaryotes and eukaryotes.</title>
        <authorList>
            <person name="Spang A."/>
            <person name="Saw J.H."/>
            <person name="Jorgensen S.L."/>
            <person name="Zaremba-Niedzwiedzka K."/>
            <person name="Martijn J."/>
            <person name="Lind A.E."/>
            <person name="van Eijk R."/>
            <person name="Schleper C."/>
            <person name="Guy L."/>
            <person name="Ettema T.J."/>
        </authorList>
    </citation>
    <scope>NUCLEOTIDE SEQUENCE</scope>
</reference>
<protein>
    <submittedName>
        <fullName evidence="2">Uncharacterized protein</fullName>
    </submittedName>
</protein>
<dbReference type="EMBL" id="LAZR01021938">
    <property type="protein sequence ID" value="KKL83601.1"/>
    <property type="molecule type" value="Genomic_DNA"/>
</dbReference>
<dbReference type="AlphaFoldDB" id="A0A0F9FZB4"/>
<proteinExistence type="predicted"/>
<organism evidence="2">
    <name type="scientific">marine sediment metagenome</name>
    <dbReference type="NCBI Taxonomy" id="412755"/>
    <lineage>
        <taxon>unclassified sequences</taxon>
        <taxon>metagenomes</taxon>
        <taxon>ecological metagenomes</taxon>
    </lineage>
</organism>
<sequence>MALRLGKCSVSNLLGLTHSSRYAGRITRDPPTPIAFPQAVGRRVAWSIPVQSELDHWVPTIKNARSNGSERAFERDTTVPGRAYTPRA</sequence>
<accession>A0A0F9FZB4</accession>
<name>A0A0F9FZB4_9ZZZZ</name>